<evidence type="ECO:0000256" key="2">
    <source>
        <dbReference type="ARBA" id="ARBA00022490"/>
    </source>
</evidence>
<dbReference type="InterPro" id="IPR050090">
    <property type="entry name" value="Tyrosine_recombinase_XerCD"/>
</dbReference>
<keyword evidence="4 9" id="KW-0159">Chromosome partition</keyword>
<dbReference type="Pfam" id="PF02899">
    <property type="entry name" value="Phage_int_SAM_1"/>
    <property type="match status" value="1"/>
</dbReference>
<feature type="active site" evidence="9">
    <location>
        <position position="176"/>
    </location>
</feature>
<feature type="active site" evidence="9">
    <location>
        <position position="200"/>
    </location>
</feature>
<gene>
    <name evidence="9" type="primary">xerC</name>
    <name evidence="13" type="ordered locus">Isop_2928</name>
</gene>
<dbReference type="GO" id="GO:0006313">
    <property type="term" value="P:DNA transposition"/>
    <property type="evidence" value="ECO:0007669"/>
    <property type="project" value="UniProtKB-UniRule"/>
</dbReference>
<dbReference type="HOGENOM" id="CLU_027562_9_6_0"/>
<protein>
    <recommendedName>
        <fullName evidence="9">Tyrosine recombinase XerC</fullName>
    </recommendedName>
</protein>
<dbReference type="PROSITE" id="PS51900">
    <property type="entry name" value="CB"/>
    <property type="match status" value="1"/>
</dbReference>
<keyword evidence="5 9" id="KW-0229">DNA integration</keyword>
<dbReference type="eggNOG" id="COG4974">
    <property type="taxonomic scope" value="Bacteria"/>
</dbReference>
<dbReference type="PANTHER" id="PTHR30349:SF81">
    <property type="entry name" value="TYROSINE RECOMBINASE XERC"/>
    <property type="match status" value="1"/>
</dbReference>
<dbReference type="PROSITE" id="PS51898">
    <property type="entry name" value="TYR_RECOMBINASE"/>
    <property type="match status" value="1"/>
</dbReference>
<evidence type="ECO:0000259" key="11">
    <source>
        <dbReference type="PROSITE" id="PS51898"/>
    </source>
</evidence>
<keyword evidence="6 9" id="KW-0238">DNA-binding</keyword>
<evidence type="ECO:0000256" key="7">
    <source>
        <dbReference type="ARBA" id="ARBA00023172"/>
    </source>
</evidence>
<dbReference type="PANTHER" id="PTHR30349">
    <property type="entry name" value="PHAGE INTEGRASE-RELATED"/>
    <property type="match status" value="1"/>
</dbReference>
<dbReference type="GO" id="GO:0003677">
    <property type="term" value="F:DNA binding"/>
    <property type="evidence" value="ECO:0007669"/>
    <property type="project" value="UniProtKB-UniRule"/>
</dbReference>
<keyword evidence="8 9" id="KW-0131">Cell cycle</keyword>
<dbReference type="InterPro" id="IPR010998">
    <property type="entry name" value="Integrase_recombinase_N"/>
</dbReference>
<dbReference type="CDD" id="cd00798">
    <property type="entry name" value="INT_XerDC_C"/>
    <property type="match status" value="1"/>
</dbReference>
<keyword evidence="7 9" id="KW-0233">DNA recombination</keyword>
<reference evidence="13 14" key="2">
    <citation type="journal article" date="2011" name="Stand. Genomic Sci.">
        <title>Complete genome sequence of Isosphaera pallida type strain (IS1B).</title>
        <authorList>
            <consortium name="US DOE Joint Genome Institute (JGI-PGF)"/>
            <person name="Goker M."/>
            <person name="Cleland D."/>
            <person name="Saunders E."/>
            <person name="Lapidus A."/>
            <person name="Nolan M."/>
            <person name="Lucas S."/>
            <person name="Hammon N."/>
            <person name="Deshpande S."/>
            <person name="Cheng J.F."/>
            <person name="Tapia R."/>
            <person name="Han C."/>
            <person name="Goodwin L."/>
            <person name="Pitluck S."/>
            <person name="Liolios K."/>
            <person name="Pagani I."/>
            <person name="Ivanova N."/>
            <person name="Mavromatis K."/>
            <person name="Pati A."/>
            <person name="Chen A."/>
            <person name="Palaniappan K."/>
            <person name="Land M."/>
            <person name="Hauser L."/>
            <person name="Chang Y.J."/>
            <person name="Jeffries C.D."/>
            <person name="Detter J.C."/>
            <person name="Beck B."/>
            <person name="Woyke T."/>
            <person name="Bristow J."/>
            <person name="Eisen J.A."/>
            <person name="Markowitz V."/>
            <person name="Hugenholtz P."/>
            <person name="Kyrpides N.C."/>
            <person name="Klenk H.P."/>
        </authorList>
    </citation>
    <scope>NUCLEOTIDE SEQUENCE [LARGE SCALE GENOMIC DNA]</scope>
    <source>
        <strain evidence="14">ATCC 43644 / DSM 9630 / IS1B</strain>
    </source>
</reference>
<feature type="region of interest" description="Disordered" evidence="10">
    <location>
        <begin position="1"/>
        <end position="24"/>
    </location>
</feature>
<proteinExistence type="inferred from homology"/>
<dbReference type="HAMAP" id="MF_01808">
    <property type="entry name" value="Recomb_XerC_XerD"/>
    <property type="match status" value="1"/>
</dbReference>
<feature type="domain" description="Core-binding (CB)" evidence="12">
    <location>
        <begin position="27"/>
        <end position="115"/>
    </location>
</feature>
<keyword evidence="14" id="KW-1185">Reference proteome</keyword>
<dbReference type="InterPro" id="IPR004107">
    <property type="entry name" value="Integrase_SAM-like_N"/>
</dbReference>
<evidence type="ECO:0000256" key="10">
    <source>
        <dbReference type="SAM" id="MobiDB-lite"/>
    </source>
</evidence>
<dbReference type="GO" id="GO:0005737">
    <property type="term" value="C:cytoplasm"/>
    <property type="evidence" value="ECO:0007669"/>
    <property type="project" value="UniProtKB-SubCell"/>
</dbReference>
<evidence type="ECO:0000313" key="14">
    <source>
        <dbReference type="Proteomes" id="UP000008631"/>
    </source>
</evidence>
<dbReference type="InterPro" id="IPR023009">
    <property type="entry name" value="Tyrosine_recombinase_XerC/XerD"/>
</dbReference>
<feature type="compositionally biased region" description="Pro residues" evidence="10">
    <location>
        <begin position="1"/>
        <end position="19"/>
    </location>
</feature>
<name>E8R263_ISOPI</name>
<comment type="similarity">
    <text evidence="9">Belongs to the 'phage' integrase family. XerC subfamily.</text>
</comment>
<dbReference type="InterPro" id="IPR011010">
    <property type="entry name" value="DNA_brk_join_enz"/>
</dbReference>
<comment type="subunit">
    <text evidence="9">Forms a cyclic heterotetrameric complex composed of two molecules of XerC and two molecules of XerD.</text>
</comment>
<dbReference type="Pfam" id="PF00589">
    <property type="entry name" value="Phage_integrase"/>
    <property type="match status" value="1"/>
</dbReference>
<feature type="domain" description="Tyr recombinase" evidence="11">
    <location>
        <begin position="136"/>
        <end position="319"/>
    </location>
</feature>
<sequence>MNPTTPPPLRSNPPIPPARSLPARRAPDGTQWIGGFLHYLMTECRLSPGTLAAYRGDLVKFTRWRAAREAVPRPIAALQVGDLEAYVDYLHGLGLAPATVCRHLSSLSSFFRYLAIEGRLSENRVELVTAPSLWERLPTVIGPQAVSQLLEAPAEWGWKGRRDRAILETLYATGCRVSEVAGLTIRDLDLDSASARVVGKGDRERIVPLGQPAQRALRRWLEERPRRVQRRPQVVAVFVSRTGRPLDRGSIWRIVKASARLAGLSATVSPHTLRHSFATHLLAGGADLRAVQELLGHASISTTQIYTRVEVSRLLEVHAKFHPRG</sequence>
<dbReference type="Gene3D" id="1.10.150.130">
    <property type="match status" value="1"/>
</dbReference>
<dbReference type="GO" id="GO:0051301">
    <property type="term" value="P:cell division"/>
    <property type="evidence" value="ECO:0007669"/>
    <property type="project" value="UniProtKB-KW"/>
</dbReference>
<feature type="active site" evidence="9">
    <location>
        <position position="297"/>
    </location>
</feature>
<evidence type="ECO:0000313" key="13">
    <source>
        <dbReference type="EMBL" id="ADV63493.1"/>
    </source>
</evidence>
<dbReference type="InParanoid" id="E8R263"/>
<dbReference type="NCBIfam" id="NF001399">
    <property type="entry name" value="PRK00283.1"/>
    <property type="match status" value="1"/>
</dbReference>
<feature type="active site" evidence="9">
    <location>
        <position position="274"/>
    </location>
</feature>
<organism evidence="13 14">
    <name type="scientific">Isosphaera pallida (strain ATCC 43644 / DSM 9630 / IS1B)</name>
    <dbReference type="NCBI Taxonomy" id="575540"/>
    <lineage>
        <taxon>Bacteria</taxon>
        <taxon>Pseudomonadati</taxon>
        <taxon>Planctomycetota</taxon>
        <taxon>Planctomycetia</taxon>
        <taxon>Isosphaerales</taxon>
        <taxon>Isosphaeraceae</taxon>
        <taxon>Isosphaera</taxon>
    </lineage>
</organism>
<dbReference type="Gene3D" id="1.10.443.10">
    <property type="entry name" value="Intergrase catalytic core"/>
    <property type="match status" value="1"/>
</dbReference>
<dbReference type="Proteomes" id="UP000008631">
    <property type="component" value="Chromosome"/>
</dbReference>
<evidence type="ECO:0000256" key="1">
    <source>
        <dbReference type="ARBA" id="ARBA00004496"/>
    </source>
</evidence>
<dbReference type="KEGG" id="ipa:Isop_2928"/>
<comment type="subcellular location">
    <subcellularLocation>
        <location evidence="1 9">Cytoplasm</location>
    </subcellularLocation>
</comment>
<evidence type="ECO:0000256" key="9">
    <source>
        <dbReference type="HAMAP-Rule" id="MF_01808"/>
    </source>
</evidence>
<dbReference type="GO" id="GO:0009037">
    <property type="term" value="F:tyrosine-based site-specific recombinase activity"/>
    <property type="evidence" value="ECO:0007669"/>
    <property type="project" value="UniProtKB-UniRule"/>
</dbReference>
<evidence type="ECO:0000259" key="12">
    <source>
        <dbReference type="PROSITE" id="PS51900"/>
    </source>
</evidence>
<dbReference type="SUPFAM" id="SSF56349">
    <property type="entry name" value="DNA breaking-rejoining enzymes"/>
    <property type="match status" value="1"/>
</dbReference>
<comment type="function">
    <text evidence="9">Site-specific tyrosine recombinase, which acts by catalyzing the cutting and rejoining of the recombining DNA molecules. The XerC-XerD complex is essential to convert dimers of the bacterial chromosome into monomers to permit their segregation at cell division. It also contributes to the segregational stability of plasmids.</text>
</comment>
<feature type="active site" description="O-(3'-phospho-DNA)-tyrosine intermediate" evidence="9">
    <location>
        <position position="306"/>
    </location>
</feature>
<dbReference type="OrthoDB" id="9801717at2"/>
<evidence type="ECO:0000256" key="8">
    <source>
        <dbReference type="ARBA" id="ARBA00023306"/>
    </source>
</evidence>
<evidence type="ECO:0000256" key="4">
    <source>
        <dbReference type="ARBA" id="ARBA00022829"/>
    </source>
</evidence>
<accession>E8R263</accession>
<evidence type="ECO:0000256" key="5">
    <source>
        <dbReference type="ARBA" id="ARBA00022908"/>
    </source>
</evidence>
<evidence type="ECO:0000256" key="3">
    <source>
        <dbReference type="ARBA" id="ARBA00022618"/>
    </source>
</evidence>
<reference key="1">
    <citation type="submission" date="2010-11" db="EMBL/GenBank/DDBJ databases">
        <title>The complete sequence of chromosome of Isophaera pallida ATCC 43644.</title>
        <authorList>
            <consortium name="US DOE Joint Genome Institute (JGI-PGF)"/>
            <person name="Lucas S."/>
            <person name="Copeland A."/>
            <person name="Lapidus A."/>
            <person name="Bruce D."/>
            <person name="Goodwin L."/>
            <person name="Pitluck S."/>
            <person name="Kyrpides N."/>
            <person name="Mavromatis K."/>
            <person name="Pagani I."/>
            <person name="Ivanova N."/>
            <person name="Saunders E."/>
            <person name="Brettin T."/>
            <person name="Detter J.C."/>
            <person name="Han C."/>
            <person name="Tapia R."/>
            <person name="Land M."/>
            <person name="Hauser L."/>
            <person name="Markowitz V."/>
            <person name="Cheng J.-F."/>
            <person name="Hugenholtz P."/>
            <person name="Woyke T."/>
            <person name="Wu D."/>
            <person name="Eisen J.A."/>
        </authorList>
    </citation>
    <scope>NUCLEOTIDE SEQUENCE</scope>
    <source>
        <strain>ATCC 43644</strain>
    </source>
</reference>
<feature type="active site" evidence="9">
    <location>
        <position position="271"/>
    </location>
</feature>
<dbReference type="EMBL" id="CP002353">
    <property type="protein sequence ID" value="ADV63493.1"/>
    <property type="molecule type" value="Genomic_DNA"/>
</dbReference>
<evidence type="ECO:0000256" key="6">
    <source>
        <dbReference type="ARBA" id="ARBA00023125"/>
    </source>
</evidence>
<dbReference type="STRING" id="575540.Isop_2928"/>
<dbReference type="InterPro" id="IPR044068">
    <property type="entry name" value="CB"/>
</dbReference>
<keyword evidence="2 9" id="KW-0963">Cytoplasm</keyword>
<dbReference type="InterPro" id="IPR013762">
    <property type="entry name" value="Integrase-like_cat_sf"/>
</dbReference>
<dbReference type="SUPFAM" id="SSF47823">
    <property type="entry name" value="lambda integrase-like, N-terminal domain"/>
    <property type="match status" value="1"/>
</dbReference>
<dbReference type="InterPro" id="IPR002104">
    <property type="entry name" value="Integrase_catalytic"/>
</dbReference>
<dbReference type="GO" id="GO:0007059">
    <property type="term" value="P:chromosome segregation"/>
    <property type="evidence" value="ECO:0007669"/>
    <property type="project" value="UniProtKB-UniRule"/>
</dbReference>
<dbReference type="AlphaFoldDB" id="E8R263"/>
<dbReference type="RefSeq" id="WP_013565781.1">
    <property type="nucleotide sequence ID" value="NC_014962.1"/>
</dbReference>
<keyword evidence="3 9" id="KW-0132">Cell division</keyword>